<keyword evidence="2" id="KW-1185">Reference proteome</keyword>
<dbReference type="OrthoDB" id="5379188at2"/>
<evidence type="ECO:0008006" key="3">
    <source>
        <dbReference type="Google" id="ProtNLM"/>
    </source>
</evidence>
<dbReference type="AlphaFoldDB" id="A0A6I3LU34"/>
<evidence type="ECO:0000313" key="2">
    <source>
        <dbReference type="Proteomes" id="UP000438760"/>
    </source>
</evidence>
<dbReference type="Proteomes" id="UP000438760">
    <property type="component" value="Unassembled WGS sequence"/>
</dbReference>
<proteinExistence type="predicted"/>
<evidence type="ECO:0000313" key="1">
    <source>
        <dbReference type="EMBL" id="MTG99485.1"/>
    </source>
</evidence>
<name>A0A6I3LU34_9FLAO</name>
<sequence length="261" mass="30587">MNKRSIKADTIKMLLLRSGNKCSFPHCTHPIFNDDNLLVAQLCHIEGVSPKGQRYNVQNTIVENNSYDNLLFMCYRHHKETDDTQKYTVEKLKKIKKDHESKYFEKALVLLPTMIQQVEDEMNRYWKNLEELKNIDTTGLMMDINKSSSFLEIVEDINLQLQYLEVAQNDLSNSSNNLYTNTLTLFKKLNINYNKLETLPYYDNPLVNRDWELLNIGIPNSINSIQLWLKQLELKYLEEVLKNNISDNSVGFPKNRTDVNS</sequence>
<protein>
    <recommendedName>
        <fullName evidence="3">HNH endonuclease</fullName>
    </recommendedName>
</protein>
<dbReference type="RefSeq" id="WP_155093468.1">
    <property type="nucleotide sequence ID" value="NZ_WMJX01000101.1"/>
</dbReference>
<comment type="caution">
    <text evidence="1">The sequence shown here is derived from an EMBL/GenBank/DDBJ whole genome shotgun (WGS) entry which is preliminary data.</text>
</comment>
<accession>A0A6I3LU34</accession>
<reference evidence="1 2" key="1">
    <citation type="submission" date="2019-11" db="EMBL/GenBank/DDBJ databases">
        <title>Genome of Strain BIT-d1.</title>
        <authorList>
            <person name="Yang Y."/>
        </authorList>
    </citation>
    <scope>NUCLEOTIDE SEQUENCE [LARGE SCALE GENOMIC DNA]</scope>
    <source>
        <strain evidence="1 2">BIT-d1</strain>
    </source>
</reference>
<dbReference type="EMBL" id="WMJX01000101">
    <property type="protein sequence ID" value="MTG99485.1"/>
    <property type="molecule type" value="Genomic_DNA"/>
</dbReference>
<gene>
    <name evidence="1" type="ORF">GJV76_15410</name>
</gene>
<organism evidence="1 2">
    <name type="scientific">Myroides albus</name>
    <dbReference type="NCBI Taxonomy" id="2562892"/>
    <lineage>
        <taxon>Bacteria</taxon>
        <taxon>Pseudomonadati</taxon>
        <taxon>Bacteroidota</taxon>
        <taxon>Flavobacteriia</taxon>
        <taxon>Flavobacteriales</taxon>
        <taxon>Flavobacteriaceae</taxon>
        <taxon>Myroides</taxon>
    </lineage>
</organism>
<feature type="non-terminal residue" evidence="1">
    <location>
        <position position="261"/>
    </location>
</feature>